<feature type="transmembrane region" description="Helical" evidence="6">
    <location>
        <begin position="97"/>
        <end position="119"/>
    </location>
</feature>
<dbReference type="PANTHER" id="PTHR43791:SF54">
    <property type="entry name" value="MAJOR FACILITATOR SUPERFAMILY (MFS) PROFILE DOMAIN-CONTAINING PROTEIN-RELATED"/>
    <property type="match status" value="1"/>
</dbReference>
<evidence type="ECO:0008006" key="9">
    <source>
        <dbReference type="Google" id="ProtNLM"/>
    </source>
</evidence>
<evidence type="ECO:0000256" key="6">
    <source>
        <dbReference type="SAM" id="Phobius"/>
    </source>
</evidence>
<dbReference type="GeneID" id="25323007"/>
<comment type="subcellular location">
    <subcellularLocation>
        <location evidence="1">Membrane</location>
        <topology evidence="1">Multi-pass membrane protein</topology>
    </subcellularLocation>
</comment>
<proteinExistence type="predicted"/>
<dbReference type="GO" id="GO:0016020">
    <property type="term" value="C:membrane"/>
    <property type="evidence" value="ECO:0007669"/>
    <property type="project" value="UniProtKB-SubCell"/>
</dbReference>
<sequence>MGIVQNFAGCKVIPCFCRGEEHLLSSTIIPRKRVLADLFQAGFFPTATYLLTQWYRRSDIQLRMGIFYGAGALSGAFSGLLAYLIDKKDGIAGLEGWRWLFILEGILTVVVGLSCSFLLPNDPASCKFLTAEEMMIVDYKLRYDIGTTRGSYNLEEGFQWKYLWAAVKDWKIHAMIVIYWASSISIYGFIYTLSTVIAELGYTAGIAQLMTIPIYCAAVIALLTVAFLSDRAHDRSIYVIMPLIVAGIGLIIVMAIPKGRYPGALYAMLFLVAMGLYSIICGSIAWTGEKENPS</sequence>
<dbReference type="HOGENOM" id="CLU_946771_0_0_1"/>
<dbReference type="EMBL" id="KN847317">
    <property type="protein sequence ID" value="KIW60920.1"/>
    <property type="molecule type" value="Genomic_DNA"/>
</dbReference>
<dbReference type="GO" id="GO:0022857">
    <property type="term" value="F:transmembrane transporter activity"/>
    <property type="evidence" value="ECO:0007669"/>
    <property type="project" value="InterPro"/>
</dbReference>
<evidence type="ECO:0000256" key="4">
    <source>
        <dbReference type="ARBA" id="ARBA00022989"/>
    </source>
</evidence>
<protein>
    <recommendedName>
        <fullName evidence="9">Major facilitator superfamily (MFS) profile domain-containing protein</fullName>
    </recommendedName>
</protein>
<keyword evidence="2" id="KW-0813">Transport</keyword>
<dbReference type="InterPro" id="IPR036259">
    <property type="entry name" value="MFS_trans_sf"/>
</dbReference>
<dbReference type="Pfam" id="PF07690">
    <property type="entry name" value="MFS_1"/>
    <property type="match status" value="1"/>
</dbReference>
<keyword evidence="5 6" id="KW-0472">Membrane</keyword>
<keyword evidence="3 6" id="KW-0812">Transmembrane</keyword>
<keyword evidence="4 6" id="KW-1133">Transmembrane helix</keyword>
<feature type="transmembrane region" description="Helical" evidence="6">
    <location>
        <begin position="237"/>
        <end position="257"/>
    </location>
</feature>
<evidence type="ECO:0000256" key="1">
    <source>
        <dbReference type="ARBA" id="ARBA00004141"/>
    </source>
</evidence>
<dbReference type="RefSeq" id="XP_013321504.1">
    <property type="nucleotide sequence ID" value="XM_013466050.1"/>
</dbReference>
<feature type="transmembrane region" description="Helical" evidence="6">
    <location>
        <begin position="65"/>
        <end position="85"/>
    </location>
</feature>
<organism evidence="7 8">
    <name type="scientific">Exophiala xenobiotica</name>
    <dbReference type="NCBI Taxonomy" id="348802"/>
    <lineage>
        <taxon>Eukaryota</taxon>
        <taxon>Fungi</taxon>
        <taxon>Dikarya</taxon>
        <taxon>Ascomycota</taxon>
        <taxon>Pezizomycotina</taxon>
        <taxon>Eurotiomycetes</taxon>
        <taxon>Chaetothyriomycetidae</taxon>
        <taxon>Chaetothyriales</taxon>
        <taxon>Herpotrichiellaceae</taxon>
        <taxon>Exophiala</taxon>
    </lineage>
</organism>
<accession>A0A0D2F1W5</accession>
<feature type="transmembrane region" description="Helical" evidence="6">
    <location>
        <begin position="263"/>
        <end position="286"/>
    </location>
</feature>
<dbReference type="Proteomes" id="UP000054342">
    <property type="component" value="Unassembled WGS sequence"/>
</dbReference>
<dbReference type="AlphaFoldDB" id="A0A0D2F1W5"/>
<evidence type="ECO:0000256" key="5">
    <source>
        <dbReference type="ARBA" id="ARBA00023136"/>
    </source>
</evidence>
<feature type="transmembrane region" description="Helical" evidence="6">
    <location>
        <begin position="204"/>
        <end position="228"/>
    </location>
</feature>
<dbReference type="InterPro" id="IPR011701">
    <property type="entry name" value="MFS"/>
</dbReference>
<gene>
    <name evidence="7" type="ORF">PV05_01099</name>
</gene>
<keyword evidence="8" id="KW-1185">Reference proteome</keyword>
<name>A0A0D2F1W5_9EURO</name>
<feature type="transmembrane region" description="Helical" evidence="6">
    <location>
        <begin position="177"/>
        <end position="198"/>
    </location>
</feature>
<dbReference type="PANTHER" id="PTHR43791">
    <property type="entry name" value="PERMEASE-RELATED"/>
    <property type="match status" value="1"/>
</dbReference>
<evidence type="ECO:0000313" key="8">
    <source>
        <dbReference type="Proteomes" id="UP000054342"/>
    </source>
</evidence>
<dbReference type="STRING" id="348802.A0A0D2F1W5"/>
<dbReference type="Gene3D" id="1.20.1250.20">
    <property type="entry name" value="MFS general substrate transporter like domains"/>
    <property type="match status" value="2"/>
</dbReference>
<dbReference type="SUPFAM" id="SSF103473">
    <property type="entry name" value="MFS general substrate transporter"/>
    <property type="match status" value="1"/>
</dbReference>
<evidence type="ECO:0000256" key="2">
    <source>
        <dbReference type="ARBA" id="ARBA00022448"/>
    </source>
</evidence>
<evidence type="ECO:0000313" key="7">
    <source>
        <dbReference type="EMBL" id="KIW60920.1"/>
    </source>
</evidence>
<evidence type="ECO:0000256" key="3">
    <source>
        <dbReference type="ARBA" id="ARBA00022692"/>
    </source>
</evidence>
<dbReference type="OrthoDB" id="2962993at2759"/>
<reference evidence="7 8" key="1">
    <citation type="submission" date="2015-01" db="EMBL/GenBank/DDBJ databases">
        <title>The Genome Sequence of Exophiala xenobiotica CBS118157.</title>
        <authorList>
            <consortium name="The Broad Institute Genomics Platform"/>
            <person name="Cuomo C."/>
            <person name="de Hoog S."/>
            <person name="Gorbushina A."/>
            <person name="Stielow B."/>
            <person name="Teixiera M."/>
            <person name="Abouelleil A."/>
            <person name="Chapman S.B."/>
            <person name="Priest M."/>
            <person name="Young S.K."/>
            <person name="Wortman J."/>
            <person name="Nusbaum C."/>
            <person name="Birren B."/>
        </authorList>
    </citation>
    <scope>NUCLEOTIDE SEQUENCE [LARGE SCALE GENOMIC DNA]</scope>
    <source>
        <strain evidence="7 8">CBS 118157</strain>
    </source>
</reference>